<keyword evidence="3" id="KW-1185">Reference proteome</keyword>
<dbReference type="Proteomes" id="UP000326979">
    <property type="component" value="Unassembled WGS sequence"/>
</dbReference>
<evidence type="ECO:0000313" key="3">
    <source>
        <dbReference type="Proteomes" id="UP000326979"/>
    </source>
</evidence>
<dbReference type="InterPro" id="IPR004401">
    <property type="entry name" value="YbaB/EbfC"/>
</dbReference>
<dbReference type="OrthoDB" id="5118533at2"/>
<protein>
    <submittedName>
        <fullName evidence="2">YbaB/EbfC family nucleoid-associated protein</fullName>
    </submittedName>
</protein>
<accession>A0A5N8W2G2</accession>
<dbReference type="AlphaFoldDB" id="A0A5N8W2G2"/>
<dbReference type="Pfam" id="PF02575">
    <property type="entry name" value="YbaB_DNA_bd"/>
    <property type="match status" value="1"/>
</dbReference>
<gene>
    <name evidence="2" type="ORF">FNH04_11500</name>
</gene>
<evidence type="ECO:0000313" key="2">
    <source>
        <dbReference type="EMBL" id="MPY40508.1"/>
    </source>
</evidence>
<evidence type="ECO:0000256" key="1">
    <source>
        <dbReference type="SAM" id="MobiDB-lite"/>
    </source>
</evidence>
<name>A0A5N8W2G2_9ACTN</name>
<sequence length="167" mass="17943">MKPSNEALLREIQADFERTRDTFLEVQRSIGSLESTAESPDRMMSVTVDAQGQLSSLTFRGTGYRSMGPAQLADLIVSTVRRAQCDLQTKAQAAVAPMLTDGAAGTFDGDSLWDLLPGSDDPANAEFFKSLRGGFGTEDDAAAPPPRRGGDSRPTRRTKSALDDEEG</sequence>
<dbReference type="RefSeq" id="WP_152783102.1">
    <property type="nucleotide sequence ID" value="NZ_BAABEQ010000007.1"/>
</dbReference>
<reference evidence="2 3" key="1">
    <citation type="submission" date="2019-07" db="EMBL/GenBank/DDBJ databases">
        <title>New species of Amycolatopsis and Streptomyces.</title>
        <authorList>
            <person name="Duangmal K."/>
            <person name="Teo W.F.A."/>
            <person name="Lipun K."/>
        </authorList>
    </citation>
    <scope>NUCLEOTIDE SEQUENCE [LARGE SCALE GENOMIC DNA]</scope>
    <source>
        <strain evidence="2 3">TISTR 2346</strain>
    </source>
</reference>
<comment type="caution">
    <text evidence="2">The sequence shown here is derived from an EMBL/GenBank/DDBJ whole genome shotgun (WGS) entry which is preliminary data.</text>
</comment>
<dbReference type="Gene3D" id="3.30.1310.10">
    <property type="entry name" value="Nucleoid-associated protein YbaB-like domain"/>
    <property type="match status" value="1"/>
</dbReference>
<dbReference type="EMBL" id="VJZE01000057">
    <property type="protein sequence ID" value="MPY40508.1"/>
    <property type="molecule type" value="Genomic_DNA"/>
</dbReference>
<dbReference type="GO" id="GO:0003677">
    <property type="term" value="F:DNA binding"/>
    <property type="evidence" value="ECO:0007669"/>
    <property type="project" value="InterPro"/>
</dbReference>
<proteinExistence type="predicted"/>
<dbReference type="SUPFAM" id="SSF82607">
    <property type="entry name" value="YbaB-like"/>
    <property type="match status" value="1"/>
</dbReference>
<feature type="region of interest" description="Disordered" evidence="1">
    <location>
        <begin position="126"/>
        <end position="167"/>
    </location>
</feature>
<organism evidence="2 3">
    <name type="scientific">Streptomyces phyllanthi</name>
    <dbReference type="NCBI Taxonomy" id="1803180"/>
    <lineage>
        <taxon>Bacteria</taxon>
        <taxon>Bacillati</taxon>
        <taxon>Actinomycetota</taxon>
        <taxon>Actinomycetes</taxon>
        <taxon>Kitasatosporales</taxon>
        <taxon>Streptomycetaceae</taxon>
        <taxon>Streptomyces</taxon>
    </lineage>
</organism>
<dbReference type="InterPro" id="IPR036894">
    <property type="entry name" value="YbaB-like_sf"/>
</dbReference>